<dbReference type="GO" id="GO:0000774">
    <property type="term" value="F:adenyl-nucleotide exchange factor activity"/>
    <property type="evidence" value="ECO:0007669"/>
    <property type="project" value="TreeGrafter"/>
</dbReference>
<dbReference type="InterPro" id="IPR003103">
    <property type="entry name" value="BAG_domain"/>
</dbReference>
<keyword evidence="1" id="KW-0143">Chaperone</keyword>
<dbReference type="SUPFAM" id="SSF54236">
    <property type="entry name" value="Ubiquitin-like"/>
    <property type="match status" value="1"/>
</dbReference>
<dbReference type="GO" id="GO:0005737">
    <property type="term" value="C:cytoplasm"/>
    <property type="evidence" value="ECO:0007669"/>
    <property type="project" value="TreeGrafter"/>
</dbReference>
<evidence type="ECO:0000259" key="3">
    <source>
        <dbReference type="Pfam" id="PF02179"/>
    </source>
</evidence>
<comment type="caution">
    <text evidence="4">The sequence shown here is derived from an EMBL/GenBank/DDBJ whole genome shotgun (WGS) entry which is preliminary data.</text>
</comment>
<dbReference type="InterPro" id="IPR036533">
    <property type="entry name" value="BAG_dom_sf"/>
</dbReference>
<dbReference type="GO" id="GO:0050821">
    <property type="term" value="P:protein stabilization"/>
    <property type="evidence" value="ECO:0007669"/>
    <property type="project" value="TreeGrafter"/>
</dbReference>
<evidence type="ECO:0000313" key="4">
    <source>
        <dbReference type="EMBL" id="KAG6500510.1"/>
    </source>
</evidence>
<dbReference type="PANTHER" id="PTHR12329">
    <property type="entry name" value="BCL2-ASSOCIATED ATHANOGENE"/>
    <property type="match status" value="1"/>
</dbReference>
<feature type="region of interest" description="Disordered" evidence="2">
    <location>
        <begin position="311"/>
        <end position="333"/>
    </location>
</feature>
<organism evidence="4 5">
    <name type="scientific">Zingiber officinale</name>
    <name type="common">Ginger</name>
    <name type="synonym">Amomum zingiber</name>
    <dbReference type="NCBI Taxonomy" id="94328"/>
    <lineage>
        <taxon>Eukaryota</taxon>
        <taxon>Viridiplantae</taxon>
        <taxon>Streptophyta</taxon>
        <taxon>Embryophyta</taxon>
        <taxon>Tracheophyta</taxon>
        <taxon>Spermatophyta</taxon>
        <taxon>Magnoliopsida</taxon>
        <taxon>Liliopsida</taxon>
        <taxon>Zingiberales</taxon>
        <taxon>Zingiberaceae</taxon>
        <taxon>Zingiber</taxon>
    </lineage>
</organism>
<dbReference type="InterPro" id="IPR039773">
    <property type="entry name" value="BAG_chaperone_regulator"/>
</dbReference>
<feature type="compositionally biased region" description="Low complexity" evidence="2">
    <location>
        <begin position="268"/>
        <end position="292"/>
    </location>
</feature>
<feature type="compositionally biased region" description="Low complexity" evidence="2">
    <location>
        <begin position="311"/>
        <end position="327"/>
    </location>
</feature>
<dbReference type="AlphaFoldDB" id="A0A8J5G2X7"/>
<evidence type="ECO:0000313" key="5">
    <source>
        <dbReference type="Proteomes" id="UP000734854"/>
    </source>
</evidence>
<evidence type="ECO:0000256" key="2">
    <source>
        <dbReference type="SAM" id="MobiDB-lite"/>
    </source>
</evidence>
<proteinExistence type="predicted"/>
<dbReference type="GO" id="GO:0051087">
    <property type="term" value="F:protein-folding chaperone binding"/>
    <property type="evidence" value="ECO:0007669"/>
    <property type="project" value="InterPro"/>
</dbReference>
<feature type="compositionally biased region" description="Polar residues" evidence="2">
    <location>
        <begin position="251"/>
        <end position="261"/>
    </location>
</feature>
<dbReference type="Gene3D" id="3.10.20.90">
    <property type="entry name" value="Phosphatidylinositol 3-kinase Catalytic Subunit, Chain A, domain 1"/>
    <property type="match status" value="1"/>
</dbReference>
<keyword evidence="5" id="KW-1185">Reference proteome</keyword>
<dbReference type="EMBL" id="JACMSC010000011">
    <property type="protein sequence ID" value="KAG6500510.1"/>
    <property type="molecule type" value="Genomic_DNA"/>
</dbReference>
<dbReference type="Pfam" id="PF02179">
    <property type="entry name" value="BAG"/>
    <property type="match status" value="1"/>
</dbReference>
<dbReference type="Gene3D" id="1.20.58.120">
    <property type="entry name" value="BAG domain"/>
    <property type="match status" value="1"/>
</dbReference>
<gene>
    <name evidence="4" type="ORF">ZIOFF_040356</name>
</gene>
<feature type="domain" description="BAG" evidence="3">
    <location>
        <begin position="166"/>
        <end position="241"/>
    </location>
</feature>
<sequence>MDKAKKQLERIWKIDWGSNRREAFRAERMRSRTGTAFSPVKESPAAADWEVRPSGMLVQTRGADACPPVPAIRVKVKHGAACHEIYIGALASFGELKKALSAKTGLHPLDMKLSYKNRERQSAAFLDSAGVMDKSKLLLEEDPAARTKRLLDLRKADKAEKTAKSISAISLEVDRLGSKVSEMEAMVNQNRKVVDNDVTDLIASLMNELVKLDGIVADGDVNVQRRLQKIKMTQKYVETLDFIKLKNTQLSKHHSQSNQMLQKRDSQQPHNPFQQQNQQQQKQETAEFQQQTQQPVVMTMNWETFDSLFTPSTSSTTTTASSTPHASFDWEQF</sequence>
<protein>
    <recommendedName>
        <fullName evidence="3">BAG domain-containing protein</fullName>
    </recommendedName>
</protein>
<accession>A0A8J5G2X7</accession>
<feature type="region of interest" description="Disordered" evidence="2">
    <location>
        <begin position="251"/>
        <end position="292"/>
    </location>
</feature>
<dbReference type="SUPFAM" id="SSF63491">
    <property type="entry name" value="BAG domain"/>
    <property type="match status" value="1"/>
</dbReference>
<dbReference type="Proteomes" id="UP000734854">
    <property type="component" value="Unassembled WGS sequence"/>
</dbReference>
<reference evidence="4 5" key="1">
    <citation type="submission" date="2020-08" db="EMBL/GenBank/DDBJ databases">
        <title>Plant Genome Project.</title>
        <authorList>
            <person name="Zhang R.-G."/>
        </authorList>
    </citation>
    <scope>NUCLEOTIDE SEQUENCE [LARGE SCALE GENOMIC DNA]</scope>
    <source>
        <tissue evidence="4">Rhizome</tissue>
    </source>
</reference>
<dbReference type="InterPro" id="IPR029071">
    <property type="entry name" value="Ubiquitin-like_domsf"/>
</dbReference>
<dbReference type="PANTHER" id="PTHR12329:SF11">
    <property type="entry name" value="BAG FAMILY MOLECULAR CHAPERONE REGULATOR 1"/>
    <property type="match status" value="1"/>
</dbReference>
<evidence type="ECO:0000256" key="1">
    <source>
        <dbReference type="ARBA" id="ARBA00023186"/>
    </source>
</evidence>
<name>A0A8J5G2X7_ZINOF</name>